<dbReference type="Proteomes" id="UP000217790">
    <property type="component" value="Unassembled WGS sequence"/>
</dbReference>
<proteinExistence type="predicted"/>
<dbReference type="STRING" id="47427.A0A2H3CKD5"/>
<name>A0A2H3CKD5_ARMGA</name>
<keyword evidence="1" id="KW-0472">Membrane</keyword>
<dbReference type="Gene3D" id="3.40.50.1820">
    <property type="entry name" value="alpha/beta hydrolase"/>
    <property type="match status" value="1"/>
</dbReference>
<dbReference type="AlphaFoldDB" id="A0A2H3CKD5"/>
<dbReference type="InParanoid" id="A0A2H3CKD5"/>
<evidence type="ECO:0000313" key="3">
    <source>
        <dbReference type="Proteomes" id="UP000217790"/>
    </source>
</evidence>
<keyword evidence="1" id="KW-0812">Transmembrane</keyword>
<evidence type="ECO:0000256" key="1">
    <source>
        <dbReference type="SAM" id="Phobius"/>
    </source>
</evidence>
<keyword evidence="3" id="KW-1185">Reference proteome</keyword>
<feature type="transmembrane region" description="Helical" evidence="1">
    <location>
        <begin position="37"/>
        <end position="59"/>
    </location>
</feature>
<organism evidence="2 3">
    <name type="scientific">Armillaria gallica</name>
    <name type="common">Bulbous honey fungus</name>
    <name type="synonym">Armillaria bulbosa</name>
    <dbReference type="NCBI Taxonomy" id="47427"/>
    <lineage>
        <taxon>Eukaryota</taxon>
        <taxon>Fungi</taxon>
        <taxon>Dikarya</taxon>
        <taxon>Basidiomycota</taxon>
        <taxon>Agaricomycotina</taxon>
        <taxon>Agaricomycetes</taxon>
        <taxon>Agaricomycetidae</taxon>
        <taxon>Agaricales</taxon>
        <taxon>Marasmiineae</taxon>
        <taxon>Physalacriaceae</taxon>
        <taxon>Armillaria</taxon>
    </lineage>
</organism>
<keyword evidence="1" id="KW-1133">Transmembrane helix</keyword>
<accession>A0A2H3CKD5</accession>
<sequence>MSIGRTTRKSHQYGPIDRRTLDVYCPSAPCPDAPILVLFYGSGFYMGVCTLLALADIIYPNLGSFTHARVHHHRLRLPLRRLRCAVPWRGSGRVRCDTTGRR</sequence>
<gene>
    <name evidence="2" type="ORF">ARMGADRAFT_674071</name>
</gene>
<reference evidence="3" key="1">
    <citation type="journal article" date="2017" name="Nat. Ecol. Evol.">
        <title>Genome expansion and lineage-specific genetic innovations in the forest pathogenic fungi Armillaria.</title>
        <authorList>
            <person name="Sipos G."/>
            <person name="Prasanna A.N."/>
            <person name="Walter M.C."/>
            <person name="O'Connor E."/>
            <person name="Balint B."/>
            <person name="Krizsan K."/>
            <person name="Kiss B."/>
            <person name="Hess J."/>
            <person name="Varga T."/>
            <person name="Slot J."/>
            <person name="Riley R."/>
            <person name="Boka B."/>
            <person name="Rigling D."/>
            <person name="Barry K."/>
            <person name="Lee J."/>
            <person name="Mihaltcheva S."/>
            <person name="LaButti K."/>
            <person name="Lipzen A."/>
            <person name="Waldron R."/>
            <person name="Moloney N.M."/>
            <person name="Sperisen C."/>
            <person name="Kredics L."/>
            <person name="Vagvoelgyi C."/>
            <person name="Patrignani A."/>
            <person name="Fitzpatrick D."/>
            <person name="Nagy I."/>
            <person name="Doyle S."/>
            <person name="Anderson J.B."/>
            <person name="Grigoriev I.V."/>
            <person name="Gueldener U."/>
            <person name="Muensterkoetter M."/>
            <person name="Nagy L.G."/>
        </authorList>
    </citation>
    <scope>NUCLEOTIDE SEQUENCE [LARGE SCALE GENOMIC DNA]</scope>
    <source>
        <strain evidence="3">Ar21-2</strain>
    </source>
</reference>
<dbReference type="OrthoDB" id="10574314at2759"/>
<evidence type="ECO:0000313" key="2">
    <source>
        <dbReference type="EMBL" id="PBK83549.1"/>
    </source>
</evidence>
<dbReference type="InterPro" id="IPR029058">
    <property type="entry name" value="AB_hydrolase_fold"/>
</dbReference>
<protein>
    <submittedName>
        <fullName evidence="2">Uncharacterized protein</fullName>
    </submittedName>
</protein>
<dbReference type="EMBL" id="KZ293706">
    <property type="protein sequence ID" value="PBK83549.1"/>
    <property type="molecule type" value="Genomic_DNA"/>
</dbReference>